<proteinExistence type="predicted"/>
<dbReference type="AlphaFoldDB" id="A0A5B2VHT9"/>
<protein>
    <submittedName>
        <fullName evidence="1">DUF4302 domain-containing protein</fullName>
    </submittedName>
</protein>
<evidence type="ECO:0000313" key="2">
    <source>
        <dbReference type="Proteomes" id="UP000324611"/>
    </source>
</evidence>
<comment type="caution">
    <text evidence="1">The sequence shown here is derived from an EMBL/GenBank/DDBJ whole genome shotgun (WGS) entry which is preliminary data.</text>
</comment>
<dbReference type="InterPro" id="IPR025396">
    <property type="entry name" value="DUF4302"/>
</dbReference>
<organism evidence="1 2">
    <name type="scientific">Chitinophaga agrisoli</name>
    <dbReference type="NCBI Taxonomy" id="2607653"/>
    <lineage>
        <taxon>Bacteria</taxon>
        <taxon>Pseudomonadati</taxon>
        <taxon>Bacteroidota</taxon>
        <taxon>Chitinophagia</taxon>
        <taxon>Chitinophagales</taxon>
        <taxon>Chitinophagaceae</taxon>
        <taxon>Chitinophaga</taxon>
    </lineage>
</organism>
<gene>
    <name evidence="1" type="ORF">F0L74_20680</name>
</gene>
<dbReference type="RefSeq" id="WP_149839820.1">
    <property type="nucleotide sequence ID" value="NZ_VUOC01000004.1"/>
</dbReference>
<name>A0A5B2VHT9_9BACT</name>
<reference evidence="1 2" key="2">
    <citation type="submission" date="2019-09" db="EMBL/GenBank/DDBJ databases">
        <authorList>
            <person name="Jin C."/>
        </authorList>
    </citation>
    <scope>NUCLEOTIDE SEQUENCE [LARGE SCALE GENOMIC DNA]</scope>
    <source>
        <strain evidence="1 2">BN140078</strain>
    </source>
</reference>
<evidence type="ECO:0000313" key="1">
    <source>
        <dbReference type="EMBL" id="KAA2238641.1"/>
    </source>
</evidence>
<dbReference type="EMBL" id="VUOC01000004">
    <property type="protein sequence ID" value="KAA2238641.1"/>
    <property type="molecule type" value="Genomic_DNA"/>
</dbReference>
<accession>A0A5B2VHT9</accession>
<dbReference type="PROSITE" id="PS51257">
    <property type="entry name" value="PROKAR_LIPOPROTEIN"/>
    <property type="match status" value="1"/>
</dbReference>
<sequence>MKLTSIYTPLLLFMLVIGACRKDDDPVFDKTADERINEALSKYQAALIGAPDGWEARIVTGTGGIFNFHFQFKPNNRVSMYADIDTATAGNARESSYRLKALQQPSLIFDTYSYLHQLADPDGNVNGGDDGSGLVSDFEFSIDTVTTDSIKLTGRFNNTKVTLLRAAPQDAAAWQNGDWRNTLSFQYIANIQEYFKRLTFSGAAYDLRFNVLQRTITFVWADAGGTLRQFTSAYFYTREGLILETPFNDGTRTITRLTGAGWNNNTLRVTINGNTPGTIAGAISPIKNDLGAPRRWWETMASQQGYWITGNGFHVNGVDDAFRMRSIPNFYFAIYWPEYNTQDGVTYDVMGYVVVANNSLALQFGSAWEPPTFTANGRVIFRLLGTLGTVPASAVSIYNNINTQMEEPSGYYLVQTSTGSYDMVSAKDARAWITWEQ</sequence>
<reference evidence="1 2" key="1">
    <citation type="submission" date="2019-09" db="EMBL/GenBank/DDBJ databases">
        <title>Chitinophaga ginsengihumi sp. nov., isolated from soil of ginseng rhizosphere.</title>
        <authorList>
            <person name="Lee J."/>
        </authorList>
    </citation>
    <scope>NUCLEOTIDE SEQUENCE [LARGE SCALE GENOMIC DNA]</scope>
    <source>
        <strain evidence="1 2">BN140078</strain>
    </source>
</reference>
<dbReference type="Proteomes" id="UP000324611">
    <property type="component" value="Unassembled WGS sequence"/>
</dbReference>
<dbReference type="Pfam" id="PF14135">
    <property type="entry name" value="DUF4302"/>
    <property type="match status" value="1"/>
</dbReference>
<keyword evidence="2" id="KW-1185">Reference proteome</keyword>